<evidence type="ECO:0000256" key="5">
    <source>
        <dbReference type="ARBA" id="ARBA00023117"/>
    </source>
</evidence>
<feature type="region of interest" description="Disordered" evidence="8">
    <location>
        <begin position="1422"/>
        <end position="1474"/>
    </location>
</feature>
<dbReference type="Pfam" id="PF00856">
    <property type="entry name" value="SET"/>
    <property type="match status" value="1"/>
</dbReference>
<evidence type="ECO:0000256" key="1">
    <source>
        <dbReference type="ARBA" id="ARBA00004123"/>
    </source>
</evidence>
<evidence type="ECO:0000313" key="12">
    <source>
        <dbReference type="Proteomes" id="UP000515152"/>
    </source>
</evidence>
<evidence type="ECO:0000313" key="13">
    <source>
        <dbReference type="RefSeq" id="XP_031431709.1"/>
    </source>
</evidence>
<feature type="compositionally biased region" description="Polar residues" evidence="8">
    <location>
        <begin position="276"/>
        <end position="285"/>
    </location>
</feature>
<feature type="compositionally biased region" description="Gly residues" evidence="8">
    <location>
        <begin position="919"/>
        <end position="928"/>
    </location>
</feature>
<dbReference type="SMART" id="SM00384">
    <property type="entry name" value="AT_hook"/>
    <property type="match status" value="5"/>
</dbReference>
<accession>A0A6P8FY76</accession>
<dbReference type="InterPro" id="IPR001487">
    <property type="entry name" value="Bromodomain"/>
</dbReference>
<dbReference type="GO" id="GO:0005654">
    <property type="term" value="C:nucleoplasm"/>
    <property type="evidence" value="ECO:0007669"/>
    <property type="project" value="TreeGrafter"/>
</dbReference>
<keyword evidence="2" id="KW-0489">Methyltransferase</keyword>
<feature type="compositionally biased region" description="Basic residues" evidence="8">
    <location>
        <begin position="988"/>
        <end position="997"/>
    </location>
</feature>
<feature type="compositionally biased region" description="Polar residues" evidence="8">
    <location>
        <begin position="420"/>
        <end position="452"/>
    </location>
</feature>
<evidence type="ECO:0000259" key="10">
    <source>
        <dbReference type="PROSITE" id="PS50280"/>
    </source>
</evidence>
<feature type="compositionally biased region" description="Low complexity" evidence="8">
    <location>
        <begin position="217"/>
        <end position="227"/>
    </location>
</feature>
<dbReference type="PROSITE" id="PS50014">
    <property type="entry name" value="BROMODOMAIN_2"/>
    <property type="match status" value="1"/>
</dbReference>
<feature type="region of interest" description="Disordered" evidence="8">
    <location>
        <begin position="2009"/>
        <end position="2057"/>
    </location>
</feature>
<gene>
    <name evidence="13 14" type="primary">LOC105906726</name>
</gene>
<feature type="compositionally biased region" description="Polar residues" evidence="8">
    <location>
        <begin position="887"/>
        <end position="911"/>
    </location>
</feature>
<feature type="compositionally biased region" description="Polar residues" evidence="8">
    <location>
        <begin position="1688"/>
        <end position="1711"/>
    </location>
</feature>
<dbReference type="PROSITE" id="PS51215">
    <property type="entry name" value="AWS"/>
    <property type="match status" value="1"/>
</dbReference>
<feature type="compositionally biased region" description="Basic and acidic residues" evidence="8">
    <location>
        <begin position="1440"/>
        <end position="1461"/>
    </location>
</feature>
<feature type="compositionally biased region" description="Basic residues" evidence="8">
    <location>
        <begin position="1585"/>
        <end position="1595"/>
    </location>
</feature>
<feature type="compositionally biased region" description="Low complexity" evidence="8">
    <location>
        <begin position="145"/>
        <end position="172"/>
    </location>
</feature>
<feature type="compositionally biased region" description="Basic and acidic residues" evidence="8">
    <location>
        <begin position="1258"/>
        <end position="1271"/>
    </location>
</feature>
<dbReference type="SMART" id="SM00570">
    <property type="entry name" value="AWS"/>
    <property type="match status" value="1"/>
</dbReference>
<dbReference type="InterPro" id="IPR036427">
    <property type="entry name" value="Bromodomain-like_sf"/>
</dbReference>
<feature type="compositionally biased region" description="Polar residues" evidence="8">
    <location>
        <begin position="259"/>
        <end position="269"/>
    </location>
</feature>
<feature type="compositionally biased region" description="Low complexity" evidence="8">
    <location>
        <begin position="867"/>
        <end position="878"/>
    </location>
</feature>
<dbReference type="Pfam" id="PF00439">
    <property type="entry name" value="Bromodomain"/>
    <property type="match status" value="1"/>
</dbReference>
<dbReference type="GO" id="GO:0006355">
    <property type="term" value="P:regulation of DNA-templated transcription"/>
    <property type="evidence" value="ECO:0007669"/>
    <property type="project" value="TreeGrafter"/>
</dbReference>
<reference evidence="13 14" key="1">
    <citation type="submission" date="2025-04" db="UniProtKB">
        <authorList>
            <consortium name="RefSeq"/>
        </authorList>
    </citation>
    <scope>IDENTIFICATION</scope>
</reference>
<feature type="compositionally biased region" description="Low complexity" evidence="8">
    <location>
        <begin position="1550"/>
        <end position="1561"/>
    </location>
</feature>
<feature type="compositionally biased region" description="Pro residues" evidence="8">
    <location>
        <begin position="557"/>
        <end position="566"/>
    </location>
</feature>
<feature type="domain" description="SET" evidence="10">
    <location>
        <begin position="1874"/>
        <end position="1990"/>
    </location>
</feature>
<dbReference type="GeneID" id="105906726"/>
<dbReference type="InterPro" id="IPR046341">
    <property type="entry name" value="SET_dom_sf"/>
</dbReference>
<feature type="region of interest" description="Disordered" evidence="8">
    <location>
        <begin position="2309"/>
        <end position="2334"/>
    </location>
</feature>
<feature type="region of interest" description="Disordered" evidence="8">
    <location>
        <begin position="1531"/>
        <end position="1717"/>
    </location>
</feature>
<evidence type="ECO:0000256" key="4">
    <source>
        <dbReference type="ARBA" id="ARBA00022691"/>
    </source>
</evidence>
<feature type="region of interest" description="Disordered" evidence="8">
    <location>
        <begin position="1342"/>
        <end position="1401"/>
    </location>
</feature>
<comment type="subcellular location">
    <subcellularLocation>
        <location evidence="1">Nucleus</location>
    </subcellularLocation>
</comment>
<keyword evidence="5 7" id="KW-0103">Bromodomain</keyword>
<dbReference type="InterPro" id="IPR017956">
    <property type="entry name" value="AT_hook_DNA-bd_motif"/>
</dbReference>
<evidence type="ECO:0000313" key="14">
    <source>
        <dbReference type="RefSeq" id="XP_031431710.1"/>
    </source>
</evidence>
<dbReference type="InterPro" id="IPR006560">
    <property type="entry name" value="AWS_dom"/>
</dbReference>
<feature type="region of interest" description="Disordered" evidence="8">
    <location>
        <begin position="1"/>
        <end position="681"/>
    </location>
</feature>
<dbReference type="PANTHER" id="PTHR46147">
    <property type="entry name" value="HISTONE-LYSINE N-METHYLTRANSFERASE ASH1"/>
    <property type="match status" value="1"/>
</dbReference>
<dbReference type="SMART" id="SM00297">
    <property type="entry name" value="BROMO"/>
    <property type="match status" value="1"/>
</dbReference>
<feature type="region of interest" description="Disordered" evidence="8">
    <location>
        <begin position="824"/>
        <end position="934"/>
    </location>
</feature>
<feature type="compositionally biased region" description="Basic and acidic residues" evidence="8">
    <location>
        <begin position="2269"/>
        <end position="2292"/>
    </location>
</feature>
<dbReference type="KEGG" id="char:105906726"/>
<feature type="region of interest" description="Disordered" evidence="8">
    <location>
        <begin position="753"/>
        <end position="806"/>
    </location>
</feature>
<feature type="compositionally biased region" description="Low complexity" evidence="8">
    <location>
        <begin position="1423"/>
        <end position="1439"/>
    </location>
</feature>
<feature type="compositionally biased region" description="Gly residues" evidence="8">
    <location>
        <begin position="104"/>
        <end position="115"/>
    </location>
</feature>
<organism evidence="12 13">
    <name type="scientific">Clupea harengus</name>
    <name type="common">Atlantic herring</name>
    <dbReference type="NCBI Taxonomy" id="7950"/>
    <lineage>
        <taxon>Eukaryota</taxon>
        <taxon>Metazoa</taxon>
        <taxon>Chordata</taxon>
        <taxon>Craniata</taxon>
        <taxon>Vertebrata</taxon>
        <taxon>Euteleostomi</taxon>
        <taxon>Actinopterygii</taxon>
        <taxon>Neopterygii</taxon>
        <taxon>Teleostei</taxon>
        <taxon>Clupei</taxon>
        <taxon>Clupeiformes</taxon>
        <taxon>Clupeoidei</taxon>
        <taxon>Clupeidae</taxon>
        <taxon>Clupea</taxon>
    </lineage>
</organism>
<feature type="region of interest" description="Disordered" evidence="8">
    <location>
        <begin position="1497"/>
        <end position="1517"/>
    </location>
</feature>
<evidence type="ECO:0000256" key="3">
    <source>
        <dbReference type="ARBA" id="ARBA00022679"/>
    </source>
</evidence>
<dbReference type="GO" id="GO:0003677">
    <property type="term" value="F:DNA binding"/>
    <property type="evidence" value="ECO:0007669"/>
    <property type="project" value="InterPro"/>
</dbReference>
<dbReference type="GO" id="GO:0032259">
    <property type="term" value="P:methylation"/>
    <property type="evidence" value="ECO:0007669"/>
    <property type="project" value="UniProtKB-KW"/>
</dbReference>
<feature type="region of interest" description="Disordered" evidence="8">
    <location>
        <begin position="2261"/>
        <end position="2292"/>
    </location>
</feature>
<feature type="compositionally biased region" description="Low complexity" evidence="8">
    <location>
        <begin position="1182"/>
        <end position="1193"/>
    </location>
</feature>
<feature type="region of interest" description="Disordered" evidence="8">
    <location>
        <begin position="2096"/>
        <end position="2133"/>
    </location>
</feature>
<dbReference type="Gene3D" id="2.170.270.10">
    <property type="entry name" value="SET domain"/>
    <property type="match status" value="1"/>
</dbReference>
<proteinExistence type="predicted"/>
<feature type="region of interest" description="Disordered" evidence="8">
    <location>
        <begin position="1252"/>
        <end position="1287"/>
    </location>
</feature>
<dbReference type="SUPFAM" id="SSF47370">
    <property type="entry name" value="Bromodomain"/>
    <property type="match status" value="1"/>
</dbReference>
<feature type="compositionally biased region" description="Basic residues" evidence="8">
    <location>
        <begin position="515"/>
        <end position="525"/>
    </location>
</feature>
<feature type="compositionally biased region" description="Polar residues" evidence="8">
    <location>
        <begin position="588"/>
        <end position="607"/>
    </location>
</feature>
<feature type="compositionally biased region" description="Polar residues" evidence="8">
    <location>
        <begin position="477"/>
        <end position="495"/>
    </location>
</feature>
<feature type="region of interest" description="Disordered" evidence="8">
    <location>
        <begin position="2374"/>
        <end position="2412"/>
    </location>
</feature>
<feature type="region of interest" description="Disordered" evidence="8">
    <location>
        <begin position="950"/>
        <end position="997"/>
    </location>
</feature>
<feature type="domain" description="Bromo" evidence="9">
    <location>
        <begin position="2161"/>
        <end position="2231"/>
    </location>
</feature>
<dbReference type="SMART" id="SM00317">
    <property type="entry name" value="SET"/>
    <property type="match status" value="1"/>
</dbReference>
<feature type="region of interest" description="Disordered" evidence="8">
    <location>
        <begin position="1054"/>
        <end position="1075"/>
    </location>
</feature>
<dbReference type="SUPFAM" id="SSF82199">
    <property type="entry name" value="SET domain"/>
    <property type="match status" value="1"/>
</dbReference>
<evidence type="ECO:0000256" key="6">
    <source>
        <dbReference type="ARBA" id="ARBA00023242"/>
    </source>
</evidence>
<feature type="domain" description="AWS" evidence="11">
    <location>
        <begin position="1819"/>
        <end position="1871"/>
    </location>
</feature>
<protein>
    <submittedName>
        <fullName evidence="13 14">Histone-lysine N-methyltransferase ASH1L-like isoform X1</fullName>
    </submittedName>
</protein>
<dbReference type="RefSeq" id="XP_031431709.1">
    <property type="nucleotide sequence ID" value="XM_031575849.2"/>
</dbReference>
<dbReference type="PANTHER" id="PTHR46147:SF1">
    <property type="entry name" value="HISTONE-LYSINE N-METHYLTRANSFERASE ASH1L"/>
    <property type="match status" value="1"/>
</dbReference>
<evidence type="ECO:0000256" key="2">
    <source>
        <dbReference type="ARBA" id="ARBA00022603"/>
    </source>
</evidence>
<feature type="compositionally biased region" description="Low complexity" evidence="8">
    <location>
        <begin position="777"/>
        <end position="806"/>
    </location>
</feature>
<feature type="region of interest" description="Disordered" evidence="8">
    <location>
        <begin position="1175"/>
        <end position="1194"/>
    </location>
</feature>
<feature type="compositionally biased region" description="Basic and acidic residues" evidence="8">
    <location>
        <begin position="1642"/>
        <end position="1670"/>
    </location>
</feature>
<keyword evidence="3" id="KW-0808">Transferase</keyword>
<name>A0A6P8FY76_CLUHA</name>
<feature type="compositionally biased region" description="Basic and acidic residues" evidence="8">
    <location>
        <begin position="354"/>
        <end position="365"/>
    </location>
</feature>
<feature type="compositionally biased region" description="Basic and acidic residues" evidence="8">
    <location>
        <begin position="18"/>
        <end position="30"/>
    </location>
</feature>
<feature type="compositionally biased region" description="Polar residues" evidence="8">
    <location>
        <begin position="122"/>
        <end position="131"/>
    </location>
</feature>
<sequence>MNGWSLTRPPLPLLETAQESHKGADDREQEMSGGTEGEDATPEAAVGGNRSEGGQEFSVKEADYSEGCVKLKIGLGTKRTKKPPKILENYVCRPHIRTSLRQGRGSGSGSQGGRSGAKNEVTGANQSQSPTRGKDRKDAMILDQSSSLASTALSCSPSSTAPDTSATAAEAPVSLSAKRAPPKLAHKAGMKDHFSEGPAKLNQNGNKLPGSGKTDKSPPSSSLSPTPAASPPSPTKQHSTVQEGAKVTNGGTPRDEKSTVPNQGNSSGSAEKLNKRNATSNINRLKQQKARACKLHSLSDSHVSSVGNSAAISSVHNSCSSPALSDASTCLAASKETGNDQGKPLPFSQEETVTAERDEAEDTKKSNSLSATNTGTSSTMMAANSNKSTSGKVHSHALSPIPPINSDQSDGQVPAGEMDSASSLTSPTSGCITNLSERSFGSVQWKDNNTGVDNPKDLSVNKPTVASEQMKVDSAGSKGSPSGQSRRSASLQQDCVITPPAASSKCPSPEQDRRPLKKRKGRCPRWTKTVHQAQMLTPDKSAGLESNSTSPQQVVKPVPPRRPVGRPPKCSQFPVAQPKKRGRPRLNLSKSNAPASAGSHKQSTSLTGVMEERDTPAMQSKKNVTPPNTLKRKRGRPKLLSSATSSGHQPLKYPSNGDTVRVSQEALEGNGQSSSKGSGQLMMKSIIGKINKMRTKRRKWVLNQLLSGQGGGERVELPSGKKTGEVCGLDPSPVPPIPSLATSFGGKLGPQINVSKKGTIYMGKRRGRKPKVPNGDSKFSFSQDSSPSLGSFCSSSQSAGASGLFSNPSFKNQSAIALNQSKQLFSHTSSSPGASLFQNTSSFLAPSQKKSSSYREQHQLRHDRKTSLSSSPLSMSSLNELKDTPLSPLSETHSQETLPSDSSAGTDNSMSDWVDRAAGGKGAGGATPGRGTASLTSEAWCSRWTFGVTPHRSRERSAPAHSSMATGPAAYPRPQPSRSPPPVGGQPQKHKHKCKGRVHSCSSYKLKGQKHRCKRKYLQLKASRQDPDFMVEVEKLMVRLSNIHLVHQRSVPETVLDSEGSGGGGGNSIGASRHSHTHHCIPQNLLPTIFQINFSGYYSPHLACPYDSLHYVRKPELKKKHSGHPPKFREVSPTDVSLLQGLGFPLSHTGYYRAPHRIPYTPPVGLGYYKRHPSSEGLYTQPEHSSPFSSHPSYPHPHHSYPLYMHPSKLHKKKHKLMRQDCGGEGVRSPVMYPGFSSESAYRWASEYKRKHRHRHGDRSVEEREEERGGECDVAGGTDKTETRNPDFKEMMGSQWRHRYGSAVNRNFIPSSLAPSFSSPSLTESCVFKEATLNWMGSSKSLHQASGDRQGFPHKPWLRSGVYPSPSSDQAEGKAGDSSPGSESEEDPESSPARTDSVPALSRPHHVNLFTNAFSQGTGARFGSLSASSSSTGGISELSRTNRRDQPTPSKSRETGRKASPDSDSAEVPENGVHFQHRVQHRSLSLLYRHAHRYSSLPGQSLLPAPPAAGSLKGRRLSSCRQMGRNAGFPGALTEFAQSPSPYGSRPRASSECSTRSSKSSLNHLNKILRAKKMQRQAVTGNNVVKKRGPGRPRKYPLPSPSPPPADTTTQDPHPKDAARGGGVVEEAGQGPFKRRKKRRCYERGEAEDREEQKRHEEDRRMRGGGKKAEFPQTEHLSSRSLEGGKLKSQTSIGSVPSNQVPPTQSDSQWESRMPQPPMKKFERAGLYSDVYKTEDPESQLRQLSRDTLEYIPGEHEHGLMPAPIHVGKYLRLKRIDFQLPYDIQWLWKHNQLHRKPDPPAYRKITSNVFVDVKPISEQTATQCACKPLETSAEKGCVDGDCLNRRMCVECVPSLCPCGEQCGNQALQRRQGVRGLERCRGRGTGWALRTPLPLRPGQLISEYLGEVVSQQEFRRRMTARHYGPNPQYSLTLSGGMVIDSHRMGNEARFIQHSCKPNCEVQKWSVNGIYRLGVFALRHISSGVELTLNYSTHQAEGQVCKYSMDECESPRDDLVQPVMPSNQQQRDEGGNTLLQRPADTDTQTSRKQESSAGSSRCSPCLKMKALSSRDREIVLTRGIFLVRNYEAVRQKQEQLWREEEFERRRERDEEKNSWIRDGHDAGSCVKTGSQKHIQEPEVNETGNLTHMCKEICDIMTRYKDSAGHILAAPLLNLRSRKRKLHCTESDLEPLDLSTVRRQIISGHYMSLEDFDKDMLRVFLSAEKYYGKKSAVGRDVCRLRRAYHNVRRNAAIQLGDAEGGATIDTTAHGAHNRDPDVHSCHHDDQQDSSQDERMVQCEQGTTYCQSLRARMRTTDSKRQGGASKPGQKPPCGLSGKQRGEVCFSSSLILHSALDRIEAQRKRLDMVVWKLLQHQPSTDTERLSIMHPPTRQPPPNSTCGAESKTMRAEAKRTEG</sequence>
<dbReference type="InterPro" id="IPR001214">
    <property type="entry name" value="SET_dom"/>
</dbReference>
<dbReference type="Pfam" id="PF17907">
    <property type="entry name" value="AWS"/>
    <property type="match status" value="1"/>
</dbReference>
<feature type="compositionally biased region" description="Low complexity" evidence="8">
    <location>
        <begin position="672"/>
        <end position="681"/>
    </location>
</feature>
<feature type="compositionally biased region" description="Basic and acidic residues" evidence="8">
    <location>
        <begin position="2401"/>
        <end position="2412"/>
    </location>
</feature>
<keyword evidence="4" id="KW-0949">S-adenosyl-L-methionine</keyword>
<dbReference type="Gene3D" id="1.20.920.10">
    <property type="entry name" value="Bromodomain-like"/>
    <property type="match status" value="1"/>
</dbReference>
<dbReference type="Proteomes" id="UP000515152">
    <property type="component" value="Chromosome 11"/>
</dbReference>
<feature type="compositionally biased region" description="Low complexity" evidence="8">
    <location>
        <begin position="295"/>
        <end position="306"/>
    </location>
</feature>
<feature type="compositionally biased region" description="Pro residues" evidence="8">
    <location>
        <begin position="1596"/>
        <end position="1606"/>
    </location>
</feature>
<dbReference type="RefSeq" id="XP_031431710.1">
    <property type="nucleotide sequence ID" value="XM_031575850.2"/>
</dbReference>
<evidence type="ECO:0000259" key="11">
    <source>
        <dbReference type="PROSITE" id="PS51215"/>
    </source>
</evidence>
<dbReference type="PROSITE" id="PS50280">
    <property type="entry name" value="SET"/>
    <property type="match status" value="1"/>
</dbReference>
<keyword evidence="12" id="KW-1185">Reference proteome</keyword>
<dbReference type="GO" id="GO:0042800">
    <property type="term" value="F:histone H3K4 methyltransferase activity"/>
    <property type="evidence" value="ECO:0007669"/>
    <property type="project" value="TreeGrafter"/>
</dbReference>
<evidence type="ECO:0000256" key="7">
    <source>
        <dbReference type="PROSITE-ProRule" id="PRU00035"/>
    </source>
</evidence>
<evidence type="ECO:0000259" key="9">
    <source>
        <dbReference type="PROSITE" id="PS50014"/>
    </source>
</evidence>
<feature type="compositionally biased region" description="Polar residues" evidence="8">
    <location>
        <begin position="617"/>
        <end position="628"/>
    </location>
</feature>
<feature type="compositionally biased region" description="Basic and acidic residues" evidence="8">
    <location>
        <begin position="2096"/>
        <end position="2119"/>
    </location>
</feature>
<feature type="compositionally biased region" description="Polar residues" evidence="8">
    <location>
        <begin position="824"/>
        <end position="851"/>
    </location>
</feature>
<keyword evidence="6" id="KW-0539">Nucleus</keyword>
<dbReference type="OrthoDB" id="422362at2759"/>
<feature type="compositionally biased region" description="Polar residues" evidence="8">
    <location>
        <begin position="366"/>
        <end position="392"/>
    </location>
</feature>
<feature type="compositionally biased region" description="Pro residues" evidence="8">
    <location>
        <begin position="971"/>
        <end position="984"/>
    </location>
</feature>
<evidence type="ECO:0000256" key="8">
    <source>
        <dbReference type="SAM" id="MobiDB-lite"/>
    </source>
</evidence>
<feature type="compositionally biased region" description="Polar residues" evidence="8">
    <location>
        <begin position="307"/>
        <end position="328"/>
    </location>
</feature>